<evidence type="ECO:0000256" key="11">
    <source>
        <dbReference type="HAMAP-Rule" id="MF_00228"/>
    </source>
</evidence>
<feature type="binding site" evidence="11">
    <location>
        <position position="188"/>
    </location>
    <ligand>
        <name>substrate</name>
    </ligand>
</feature>
<accession>A0ABX2DKG6</accession>
<dbReference type="Gene3D" id="3.40.1190.20">
    <property type="match status" value="1"/>
</dbReference>
<dbReference type="EMBL" id="JABMKX010000001">
    <property type="protein sequence ID" value="NQX43956.1"/>
    <property type="molecule type" value="Genomic_DNA"/>
</dbReference>
<dbReference type="NCBIfam" id="TIGR00694">
    <property type="entry name" value="thiM"/>
    <property type="match status" value="1"/>
</dbReference>
<dbReference type="EC" id="2.7.1.50" evidence="11"/>
<gene>
    <name evidence="11 12" type="primary">thiM</name>
    <name evidence="12" type="ORF">HQN87_01325</name>
</gene>
<comment type="cofactor">
    <cofactor evidence="2 11">
        <name>Mg(2+)</name>
        <dbReference type="ChEBI" id="CHEBI:18420"/>
    </cofactor>
</comment>
<name>A0ABX2DKG6_9BACL</name>
<evidence type="ECO:0000256" key="1">
    <source>
        <dbReference type="ARBA" id="ARBA00001771"/>
    </source>
</evidence>
<evidence type="ECO:0000256" key="9">
    <source>
        <dbReference type="ARBA" id="ARBA00022842"/>
    </source>
</evidence>
<evidence type="ECO:0000256" key="2">
    <source>
        <dbReference type="ARBA" id="ARBA00001946"/>
    </source>
</evidence>
<proteinExistence type="inferred from homology"/>
<dbReference type="NCBIfam" id="NF006830">
    <property type="entry name" value="PRK09355.1"/>
    <property type="match status" value="1"/>
</dbReference>
<evidence type="ECO:0000256" key="10">
    <source>
        <dbReference type="ARBA" id="ARBA00022977"/>
    </source>
</evidence>
<evidence type="ECO:0000256" key="6">
    <source>
        <dbReference type="ARBA" id="ARBA00022741"/>
    </source>
</evidence>
<keyword evidence="6 11" id="KW-0547">Nucleotide-binding</keyword>
<evidence type="ECO:0000256" key="3">
    <source>
        <dbReference type="ARBA" id="ARBA00004868"/>
    </source>
</evidence>
<keyword evidence="9 11" id="KW-0460">Magnesium</keyword>
<organism evidence="12 13">
    <name type="scientific">Paenibacillus tritici</name>
    <dbReference type="NCBI Taxonomy" id="1873425"/>
    <lineage>
        <taxon>Bacteria</taxon>
        <taxon>Bacillati</taxon>
        <taxon>Bacillota</taxon>
        <taxon>Bacilli</taxon>
        <taxon>Bacillales</taxon>
        <taxon>Paenibacillaceae</taxon>
        <taxon>Paenibacillus</taxon>
    </lineage>
</organism>
<comment type="function">
    <text evidence="11">Catalyzes the phosphorylation of the hydroxyl group of 4-methyl-5-beta-hydroxyethylthiazole (THZ).</text>
</comment>
<evidence type="ECO:0000256" key="8">
    <source>
        <dbReference type="ARBA" id="ARBA00022840"/>
    </source>
</evidence>
<evidence type="ECO:0000313" key="12">
    <source>
        <dbReference type="EMBL" id="NQX43956.1"/>
    </source>
</evidence>
<feature type="binding site" evidence="11">
    <location>
        <position position="161"/>
    </location>
    <ligand>
        <name>ATP</name>
        <dbReference type="ChEBI" id="CHEBI:30616"/>
    </ligand>
</feature>
<dbReference type="InterPro" id="IPR029056">
    <property type="entry name" value="Ribokinase-like"/>
</dbReference>
<comment type="similarity">
    <text evidence="11">Belongs to the Thz kinase family.</text>
</comment>
<comment type="caution">
    <text evidence="12">The sequence shown here is derived from an EMBL/GenBank/DDBJ whole genome shotgun (WGS) entry which is preliminary data.</text>
</comment>
<dbReference type="Proteomes" id="UP000711047">
    <property type="component" value="Unassembled WGS sequence"/>
</dbReference>
<evidence type="ECO:0000256" key="4">
    <source>
        <dbReference type="ARBA" id="ARBA00022679"/>
    </source>
</evidence>
<dbReference type="HAMAP" id="MF_00228">
    <property type="entry name" value="Thz_kinase"/>
    <property type="match status" value="1"/>
</dbReference>
<reference evidence="12 13" key="1">
    <citation type="submission" date="2020-05" db="EMBL/GenBank/DDBJ databases">
        <title>Paenibacillus glebae, sp. nov., Paenibacillus humi sp. nov., Paenibacillus pedi sp. nov., Paenibacillus terrestris sp. nov. and Paenibacillus terricola sp. nov., isolated from a forest top soil sample.</title>
        <authorList>
            <person name="Qi S."/>
            <person name="Carlier A."/>
            <person name="Cnockaert M."/>
            <person name="Vandamme P."/>
        </authorList>
    </citation>
    <scope>NUCLEOTIDE SEQUENCE [LARGE SCALE GENOMIC DNA]</scope>
    <source>
        <strain evidence="12 13">LMG 29502</strain>
    </source>
</reference>
<dbReference type="RefSeq" id="WP_173126555.1">
    <property type="nucleotide sequence ID" value="NZ_JABMKX010000001.1"/>
</dbReference>
<dbReference type="SUPFAM" id="SSF53613">
    <property type="entry name" value="Ribokinase-like"/>
    <property type="match status" value="1"/>
</dbReference>
<evidence type="ECO:0000256" key="7">
    <source>
        <dbReference type="ARBA" id="ARBA00022777"/>
    </source>
</evidence>
<dbReference type="PANTHER" id="PTHR20858">
    <property type="entry name" value="PHOSPHOMETHYLPYRIMIDINE KINASE"/>
    <property type="match status" value="1"/>
</dbReference>
<keyword evidence="4 11" id="KW-0808">Transferase</keyword>
<dbReference type="PIRSF" id="PIRSF000513">
    <property type="entry name" value="Thz_kinase"/>
    <property type="match status" value="1"/>
</dbReference>
<keyword evidence="8 11" id="KW-0067">ATP-binding</keyword>
<dbReference type="CDD" id="cd01170">
    <property type="entry name" value="THZ_kinase"/>
    <property type="match status" value="1"/>
</dbReference>
<keyword evidence="7 11" id="KW-0418">Kinase</keyword>
<dbReference type="PRINTS" id="PR01099">
    <property type="entry name" value="HYETHTZKNASE"/>
</dbReference>
<evidence type="ECO:0000256" key="5">
    <source>
        <dbReference type="ARBA" id="ARBA00022723"/>
    </source>
</evidence>
<keyword evidence="10 11" id="KW-0784">Thiamine biosynthesis</keyword>
<comment type="pathway">
    <text evidence="3 11">Cofactor biosynthesis; thiamine diphosphate biosynthesis; 4-methyl-5-(2-phosphoethyl)-thiazole from 5-(2-hydroxyethyl)-4-methylthiazole: step 1/1.</text>
</comment>
<keyword evidence="13" id="KW-1185">Reference proteome</keyword>
<dbReference type="GO" id="GO:0004417">
    <property type="term" value="F:hydroxyethylthiazole kinase activity"/>
    <property type="evidence" value="ECO:0007669"/>
    <property type="project" value="UniProtKB-EC"/>
</dbReference>
<dbReference type="InterPro" id="IPR000417">
    <property type="entry name" value="Hyethyz_kinase"/>
</dbReference>
<evidence type="ECO:0000313" key="13">
    <source>
        <dbReference type="Proteomes" id="UP000711047"/>
    </source>
</evidence>
<feature type="binding site" evidence="11">
    <location>
        <position position="115"/>
    </location>
    <ligand>
        <name>ATP</name>
        <dbReference type="ChEBI" id="CHEBI:30616"/>
    </ligand>
</feature>
<comment type="catalytic activity">
    <reaction evidence="1 11">
        <text>5-(2-hydroxyethyl)-4-methylthiazole + ATP = 4-methyl-5-(2-phosphooxyethyl)-thiazole + ADP + H(+)</text>
        <dbReference type="Rhea" id="RHEA:24212"/>
        <dbReference type="ChEBI" id="CHEBI:15378"/>
        <dbReference type="ChEBI" id="CHEBI:17957"/>
        <dbReference type="ChEBI" id="CHEBI:30616"/>
        <dbReference type="ChEBI" id="CHEBI:58296"/>
        <dbReference type="ChEBI" id="CHEBI:456216"/>
        <dbReference type="EC" id="2.7.1.50"/>
    </reaction>
</comment>
<dbReference type="Pfam" id="PF02110">
    <property type="entry name" value="HK"/>
    <property type="match status" value="1"/>
</dbReference>
<protein>
    <recommendedName>
        <fullName evidence="11">Hydroxyethylthiazole kinase</fullName>
        <ecNumber evidence="11">2.7.1.50</ecNumber>
    </recommendedName>
    <alternativeName>
        <fullName evidence="11">4-methyl-5-beta-hydroxyethylthiazole kinase</fullName>
        <shortName evidence="11">TH kinase</shortName>
        <shortName evidence="11">Thz kinase</shortName>
    </alternativeName>
</protein>
<keyword evidence="5 11" id="KW-0479">Metal-binding</keyword>
<sequence length="267" mass="27201">MSYLSKVRQANPLVHNITNIVVANFTANGLLALGASPFMADALEEVADVAAMSGAVVLNIGTLNEAAIASMLKAGQAANRQGVPLVLDPVGAGATAYRTEVTAKLLGELQLTALRGNVAEVANVAGERWASKGVDAGAGEGDVIALANKAARKLNCVVIITGKEDIITDGKRTYIASNGHPILTRVTGTGCLLSAVVGAFLAVSGGGGDVLEAAAEALSFYGVAAELAAEAAEAQGPGSFQIEFLNQLALVTPELYSSRSRLKLLES</sequence>
<feature type="binding site" evidence="11">
    <location>
        <position position="39"/>
    </location>
    <ligand>
        <name>substrate</name>
    </ligand>
</feature>
<dbReference type="PANTHER" id="PTHR20858:SF17">
    <property type="entry name" value="HYDROXYMETHYLPYRIMIDINE_PHOSPHOMETHYLPYRIMIDINE KINASE THI20-RELATED"/>
    <property type="match status" value="1"/>
</dbReference>